<accession>A0A9P0YFC2</accession>
<protein>
    <submittedName>
        <fullName evidence="2">Uncharacterized protein</fullName>
    </submittedName>
</protein>
<evidence type="ECO:0000313" key="3">
    <source>
        <dbReference type="Proteomes" id="UP001152484"/>
    </source>
</evidence>
<reference evidence="2" key="1">
    <citation type="submission" date="2022-07" db="EMBL/GenBank/DDBJ databases">
        <authorList>
            <person name="Macas J."/>
            <person name="Novak P."/>
            <person name="Neumann P."/>
        </authorList>
    </citation>
    <scope>NUCLEOTIDE SEQUENCE</scope>
</reference>
<comment type="caution">
    <text evidence="2">The sequence shown here is derived from an EMBL/GenBank/DDBJ whole genome shotgun (WGS) entry which is preliminary data.</text>
</comment>
<keyword evidence="3" id="KW-1185">Reference proteome</keyword>
<name>A0A9P0YFC2_CUSEU</name>
<gene>
    <name evidence="2" type="ORF">CEURO_LOCUS26</name>
</gene>
<evidence type="ECO:0000256" key="1">
    <source>
        <dbReference type="SAM" id="Coils"/>
    </source>
</evidence>
<evidence type="ECO:0000313" key="2">
    <source>
        <dbReference type="EMBL" id="CAH9050208.1"/>
    </source>
</evidence>
<keyword evidence="1" id="KW-0175">Coiled coil</keyword>
<dbReference type="Proteomes" id="UP001152484">
    <property type="component" value="Unassembled WGS sequence"/>
</dbReference>
<dbReference type="AlphaFoldDB" id="A0A9P0YFC2"/>
<proteinExistence type="predicted"/>
<feature type="coiled-coil region" evidence="1">
    <location>
        <begin position="36"/>
        <end position="91"/>
    </location>
</feature>
<dbReference type="EMBL" id="CAMAPE010000001">
    <property type="protein sequence ID" value="CAH9050208.1"/>
    <property type="molecule type" value="Genomic_DNA"/>
</dbReference>
<organism evidence="2 3">
    <name type="scientific">Cuscuta europaea</name>
    <name type="common">European dodder</name>
    <dbReference type="NCBI Taxonomy" id="41803"/>
    <lineage>
        <taxon>Eukaryota</taxon>
        <taxon>Viridiplantae</taxon>
        <taxon>Streptophyta</taxon>
        <taxon>Embryophyta</taxon>
        <taxon>Tracheophyta</taxon>
        <taxon>Spermatophyta</taxon>
        <taxon>Magnoliopsida</taxon>
        <taxon>eudicotyledons</taxon>
        <taxon>Gunneridae</taxon>
        <taxon>Pentapetalae</taxon>
        <taxon>asterids</taxon>
        <taxon>lamiids</taxon>
        <taxon>Solanales</taxon>
        <taxon>Convolvulaceae</taxon>
        <taxon>Cuscuteae</taxon>
        <taxon>Cuscuta</taxon>
        <taxon>Cuscuta subgen. Cuscuta</taxon>
    </lineage>
</organism>
<sequence>MALQTGLELSGRSSGDSVDNALLLSLEVGLSLLQARAAREKDLAELKRKADAASKREQEALLLREAAQAEVNKAQAALAQAQQELLAVRAQGEHEKQGLLAKVALAEKHGISFVHAADPAPRSEGGDPPSDVLTLAINVEEFKKTTQFLQAAYEYCRGAAGRVSRPSCSR</sequence>